<keyword evidence="3" id="KW-1185">Reference proteome</keyword>
<comment type="caution">
    <text evidence="2">The sequence shown here is derived from an EMBL/GenBank/DDBJ whole genome shotgun (WGS) entry which is preliminary data.</text>
</comment>
<dbReference type="InterPro" id="IPR003330">
    <property type="entry name" value="MSG"/>
</dbReference>
<keyword evidence="1" id="KW-0175">Coiled coil</keyword>
<dbReference type="RefSeq" id="XP_018229668.1">
    <property type="nucleotide sequence ID" value="XM_018374314.1"/>
</dbReference>
<dbReference type="AlphaFoldDB" id="A0A0W4ZP26"/>
<dbReference type="STRING" id="1408657.A0A0W4ZP26"/>
<sequence>MRGMLHNLIQNNGNNLKKCQKVLLQTCKKYKNKNEGLFILYMNPKETCLMLKNDIKVKGYTENDSNSIHKPCSTLEERCTFLENVEQLKHYFLEKRKRFFLKQGTIKEKNPFNYSCVFLEKSCDILVSNMIDHYTSLKENMETWNVIDKVNNDTKKENICLLWMPYCDKLTPNCQNLIKNNNNKNGVCLQLKDKCKLFFEKRRMEEAITYQLRGSLSTRDECKKALDEYCQRSKNTNNATTAGLCKNITTNANSHQIKEDFCARIIARVLEQCSELLKEITKADNLEKKREKFEKIKKDAEKATKNAKVILSKIKSVNNELMEKIILKLSNKKTNTVMKSK</sequence>
<evidence type="ECO:0000313" key="3">
    <source>
        <dbReference type="Proteomes" id="UP000053447"/>
    </source>
</evidence>
<evidence type="ECO:0000313" key="2">
    <source>
        <dbReference type="EMBL" id="KTW30107.1"/>
    </source>
</evidence>
<dbReference type="VEuPathDB" id="FungiDB:T551_02051"/>
<reference evidence="3" key="1">
    <citation type="journal article" date="2016" name="Nat. Commun.">
        <title>Genome analysis of three Pneumocystis species reveals adaptation mechanisms to life exclusively in mammalian hosts.</title>
        <authorList>
            <person name="Ma L."/>
            <person name="Chen Z."/>
            <person name="Huang D.W."/>
            <person name="Kutty G."/>
            <person name="Ishihara M."/>
            <person name="Wang H."/>
            <person name="Abouelleil A."/>
            <person name="Bishop L."/>
            <person name="Davey E."/>
            <person name="Deng R."/>
            <person name="Deng X."/>
            <person name="Fan L."/>
            <person name="Fantoni G."/>
            <person name="Fitzgerald M."/>
            <person name="Gogineni E."/>
            <person name="Goldberg J.M."/>
            <person name="Handley G."/>
            <person name="Hu X."/>
            <person name="Huber C."/>
            <person name="Jiao X."/>
            <person name="Jones K."/>
            <person name="Levin J.Z."/>
            <person name="Liu Y."/>
            <person name="Macdonald P."/>
            <person name="Melnikov A."/>
            <person name="Raley C."/>
            <person name="Sassi M."/>
            <person name="Sherman B.T."/>
            <person name="Song X."/>
            <person name="Sykes S."/>
            <person name="Tran B."/>
            <person name="Walsh L."/>
            <person name="Xia Y."/>
            <person name="Yang J."/>
            <person name="Young S."/>
            <person name="Zeng Q."/>
            <person name="Zheng X."/>
            <person name="Stephens R."/>
            <person name="Nusbaum C."/>
            <person name="Birren B.W."/>
            <person name="Azadi P."/>
            <person name="Lempicki R.A."/>
            <person name="Cuomo C.A."/>
            <person name="Kovacs J.A."/>
        </authorList>
    </citation>
    <scope>NUCLEOTIDE SEQUENCE [LARGE SCALE GENOMIC DNA]</scope>
    <source>
        <strain evidence="3">RU7</strain>
    </source>
</reference>
<gene>
    <name evidence="2" type="ORF">T551_02051</name>
</gene>
<accession>A0A0W4ZP26</accession>
<proteinExistence type="predicted"/>
<dbReference type="EMBL" id="LFWA01000008">
    <property type="protein sequence ID" value="KTW30107.1"/>
    <property type="molecule type" value="Genomic_DNA"/>
</dbReference>
<organism evidence="2 3">
    <name type="scientific">Pneumocystis jirovecii (strain RU7)</name>
    <name type="common">Human pneumocystis pneumonia agent</name>
    <dbReference type="NCBI Taxonomy" id="1408657"/>
    <lineage>
        <taxon>Eukaryota</taxon>
        <taxon>Fungi</taxon>
        <taxon>Dikarya</taxon>
        <taxon>Ascomycota</taxon>
        <taxon>Taphrinomycotina</taxon>
        <taxon>Pneumocystomycetes</taxon>
        <taxon>Pneumocystaceae</taxon>
        <taxon>Pneumocystis</taxon>
    </lineage>
</organism>
<name>A0A0W4ZP26_PNEJ7</name>
<dbReference type="GeneID" id="28940569"/>
<evidence type="ECO:0000256" key="1">
    <source>
        <dbReference type="SAM" id="Coils"/>
    </source>
</evidence>
<feature type="coiled-coil region" evidence="1">
    <location>
        <begin position="283"/>
        <end position="320"/>
    </location>
</feature>
<dbReference type="Pfam" id="PF02349">
    <property type="entry name" value="MSG"/>
    <property type="match status" value="1"/>
</dbReference>
<protein>
    <submittedName>
        <fullName evidence="2">Uncharacterized protein</fullName>
    </submittedName>
</protein>
<dbReference type="Proteomes" id="UP000053447">
    <property type="component" value="Unassembled WGS sequence"/>
</dbReference>